<protein>
    <submittedName>
        <fullName evidence="2">Uncharacterized protein</fullName>
    </submittedName>
</protein>
<reference evidence="2" key="2">
    <citation type="submission" date="2019-01" db="EMBL/GenBank/DDBJ databases">
        <authorList>
            <person name="Graves T."/>
            <person name="Eichler E.E."/>
            <person name="Wilson R.K."/>
        </authorList>
    </citation>
    <scope>NUCLEOTIDE SEQUENCE [LARGE SCALE GENOMIC DNA]</scope>
    <source>
        <strain evidence="2">17573</strain>
    </source>
</reference>
<name>A0A5F8AN70_MACMU</name>
<dbReference type="VEuPathDB" id="HostDB:ENSMMUG00000055930"/>
<organism evidence="2 3">
    <name type="scientific">Macaca mulatta</name>
    <name type="common">Rhesus macaque</name>
    <dbReference type="NCBI Taxonomy" id="9544"/>
    <lineage>
        <taxon>Eukaryota</taxon>
        <taxon>Metazoa</taxon>
        <taxon>Chordata</taxon>
        <taxon>Craniata</taxon>
        <taxon>Vertebrata</taxon>
        <taxon>Euteleostomi</taxon>
        <taxon>Mammalia</taxon>
        <taxon>Eutheria</taxon>
        <taxon>Euarchontoglires</taxon>
        <taxon>Primates</taxon>
        <taxon>Haplorrhini</taxon>
        <taxon>Catarrhini</taxon>
        <taxon>Cercopithecidae</taxon>
        <taxon>Cercopithecinae</taxon>
        <taxon>Macaca</taxon>
    </lineage>
</organism>
<dbReference type="GeneTree" id="ENSGT01120000271815"/>
<dbReference type="PANTHER" id="PTHR12138">
    <property type="entry name" value="PRIMATE-EXPANDED PROTEIN FAMILY"/>
    <property type="match status" value="1"/>
</dbReference>
<dbReference type="Proteomes" id="UP000006718">
    <property type="component" value="Chromosome 6"/>
</dbReference>
<keyword evidence="3" id="KW-1185">Reference proteome</keyword>
<evidence type="ECO:0000256" key="1">
    <source>
        <dbReference type="SAM" id="SignalP"/>
    </source>
</evidence>
<feature type="signal peptide" evidence="1">
    <location>
        <begin position="1"/>
        <end position="20"/>
    </location>
</feature>
<keyword evidence="1" id="KW-0732">Signal</keyword>
<dbReference type="InParanoid" id="A0A5F8AN70"/>
<reference evidence="2" key="4">
    <citation type="submission" date="2025-09" db="UniProtKB">
        <authorList>
            <consortium name="Ensembl"/>
        </authorList>
    </citation>
    <scope>IDENTIFICATION</scope>
    <source>
        <strain evidence="2">17573</strain>
    </source>
</reference>
<dbReference type="Ensembl" id="ENSMMUT00000093418.1">
    <property type="protein sequence ID" value="ENSMMUP00000078400.1"/>
    <property type="gene ID" value="ENSMMUG00000055930.1"/>
</dbReference>
<dbReference type="PANTHER" id="PTHR12138:SF152">
    <property type="entry name" value="C2H2-TYPE DOMAIN-CONTAINING PROTEIN"/>
    <property type="match status" value="1"/>
</dbReference>
<evidence type="ECO:0000313" key="3">
    <source>
        <dbReference type="Proteomes" id="UP000006718"/>
    </source>
</evidence>
<feature type="chain" id="PRO_5023889706" evidence="1">
    <location>
        <begin position="21"/>
        <end position="109"/>
    </location>
</feature>
<dbReference type="PRINTS" id="PR02045">
    <property type="entry name" value="F138DOMAIN"/>
</dbReference>
<sequence length="109" mass="12357">MGTCHHTWVIFVLLVETGFHHVGQVGLELLTPGNPPVLPDQSAGITGVSHCARSQLRFLRQLKVRTICPPLSCWCLPLTETNWKPEEWGPVIHKHKDQIPQPQLRVGWR</sequence>
<dbReference type="AlphaFoldDB" id="A0A5F8AN70"/>
<reference evidence="3" key="1">
    <citation type="journal article" date="2007" name="Science">
        <title>Evolutionary and biomedical insights from the rhesus macaque genome.</title>
        <authorList>
            <person name="Gibbs R.A."/>
            <person name="Rogers J."/>
            <person name="Katze M.G."/>
            <person name="Bumgarner R."/>
            <person name="Weinstock G.M."/>
            <person name="Mardis E.R."/>
            <person name="Remington K.A."/>
            <person name="Strausberg R.L."/>
            <person name="Venter J.C."/>
            <person name="Wilson R.K."/>
            <person name="Batzer M.A."/>
            <person name="Bustamante C.D."/>
            <person name="Eichler E.E."/>
            <person name="Hahn M.W."/>
            <person name="Hardison R.C."/>
            <person name="Makova K.D."/>
            <person name="Miller W."/>
            <person name="Milosavljevic A."/>
            <person name="Palermo R.E."/>
            <person name="Siepel A."/>
            <person name="Sikela J.M."/>
            <person name="Attaway T."/>
            <person name="Bell S."/>
            <person name="Bernard K.E."/>
            <person name="Buhay C.J."/>
            <person name="Chandrabose M.N."/>
            <person name="Dao M."/>
            <person name="Davis C."/>
            <person name="Delehaunty K.D."/>
            <person name="Ding Y."/>
            <person name="Dinh H.H."/>
            <person name="Dugan-Rocha S."/>
            <person name="Fulton L.A."/>
            <person name="Gabisi R.A."/>
            <person name="Garner T.T."/>
            <person name="Godfrey J."/>
            <person name="Hawes A.C."/>
            <person name="Hernandez J."/>
            <person name="Hines S."/>
            <person name="Holder M."/>
            <person name="Hume J."/>
            <person name="Jhangiani S.N."/>
            <person name="Joshi V."/>
            <person name="Khan Z.M."/>
            <person name="Kirkness E.F."/>
            <person name="Cree A."/>
            <person name="Fowler R.G."/>
            <person name="Lee S."/>
            <person name="Lewis L.R."/>
            <person name="Li Z."/>
            <person name="Liu Y.-S."/>
            <person name="Moore S.M."/>
            <person name="Muzny D."/>
            <person name="Nazareth L.V."/>
            <person name="Ngo D.N."/>
            <person name="Okwuonu G.O."/>
            <person name="Pai G."/>
            <person name="Parker D."/>
            <person name="Paul H.A."/>
            <person name="Pfannkoch C."/>
            <person name="Pohl C.S."/>
            <person name="Rogers Y.-H.C."/>
            <person name="Ruiz S.J."/>
            <person name="Sabo A."/>
            <person name="Santibanez J."/>
            <person name="Schneider B.W."/>
            <person name="Smith S.M."/>
            <person name="Sodergren E."/>
            <person name="Svatek A.F."/>
            <person name="Utterback T.R."/>
            <person name="Vattathil S."/>
            <person name="Warren W."/>
            <person name="White C.S."/>
            <person name="Chinwalla A.T."/>
            <person name="Feng Y."/>
            <person name="Halpern A.L."/>
            <person name="Hillier L.W."/>
            <person name="Huang X."/>
            <person name="Minx P."/>
            <person name="Nelson J.O."/>
            <person name="Pepin K.H."/>
            <person name="Qin X."/>
            <person name="Sutton G.G."/>
            <person name="Venter E."/>
            <person name="Walenz B.P."/>
            <person name="Wallis J.W."/>
            <person name="Worley K.C."/>
            <person name="Yang S.-P."/>
            <person name="Jones S.M."/>
            <person name="Marra M.A."/>
            <person name="Rocchi M."/>
            <person name="Schein J.E."/>
            <person name="Baertsch R."/>
            <person name="Clarke L."/>
            <person name="Csuros M."/>
            <person name="Glasscock J."/>
            <person name="Harris R.A."/>
            <person name="Havlak P."/>
            <person name="Jackson A.R."/>
            <person name="Jiang H."/>
            <person name="Liu Y."/>
            <person name="Messina D.N."/>
            <person name="Shen Y."/>
            <person name="Song H.X.-Z."/>
            <person name="Wylie T."/>
            <person name="Zhang L."/>
            <person name="Birney E."/>
            <person name="Han K."/>
            <person name="Konkel M.K."/>
            <person name="Lee J."/>
            <person name="Smit A.F.A."/>
            <person name="Ullmer B."/>
            <person name="Wang H."/>
            <person name="Xing J."/>
            <person name="Burhans R."/>
            <person name="Cheng Z."/>
            <person name="Karro J.E."/>
            <person name="Ma J."/>
            <person name="Raney B."/>
            <person name="She X."/>
            <person name="Cox M.J."/>
            <person name="Demuth J.P."/>
            <person name="Dumas L.J."/>
            <person name="Han S.-G."/>
            <person name="Hopkins J."/>
            <person name="Karimpour-Fard A."/>
            <person name="Kim Y.H."/>
            <person name="Pollack J.R."/>
            <person name="Vinar T."/>
            <person name="Addo-Quaye C."/>
            <person name="Degenhardt J."/>
            <person name="Denby A."/>
            <person name="Hubisz M.J."/>
            <person name="Indap A."/>
            <person name="Kosiol C."/>
            <person name="Lahn B.T."/>
            <person name="Lawson H.A."/>
            <person name="Marklein A."/>
            <person name="Nielsen R."/>
            <person name="Vallender E.J."/>
            <person name="Clark A.G."/>
            <person name="Ferguson B."/>
            <person name="Hernandez R.D."/>
            <person name="Hirani K."/>
            <person name="Kehrer-Sawatzki H."/>
            <person name="Kolb J."/>
            <person name="Patil S."/>
            <person name="Pu L.-L."/>
            <person name="Ren Y."/>
            <person name="Smith D.G."/>
            <person name="Wheeler D.A."/>
            <person name="Schenck I."/>
            <person name="Ball E.V."/>
            <person name="Chen R."/>
            <person name="Cooper D.N."/>
            <person name="Giardine B."/>
            <person name="Hsu F."/>
            <person name="Kent W.J."/>
            <person name="Lesk A."/>
            <person name="Nelson D.L."/>
            <person name="O'brien W.E."/>
            <person name="Pruefer K."/>
            <person name="Stenson P.D."/>
            <person name="Wallace J.C."/>
            <person name="Ke H."/>
            <person name="Liu X.-M."/>
            <person name="Wang P."/>
            <person name="Xiang A.P."/>
            <person name="Yang F."/>
            <person name="Barber G.P."/>
            <person name="Haussler D."/>
            <person name="Karolchik D."/>
            <person name="Kern A.D."/>
            <person name="Kuhn R.M."/>
            <person name="Smith K.E."/>
            <person name="Zwieg A.S."/>
        </authorList>
    </citation>
    <scope>NUCLEOTIDE SEQUENCE [LARGE SCALE GENOMIC DNA]</scope>
    <source>
        <strain evidence="3">17573</strain>
    </source>
</reference>
<reference evidence="2" key="3">
    <citation type="submission" date="2025-08" db="UniProtKB">
        <authorList>
            <consortium name="Ensembl"/>
        </authorList>
    </citation>
    <scope>IDENTIFICATION</scope>
    <source>
        <strain evidence="2">17573</strain>
    </source>
</reference>
<accession>A0A5F8AN70</accession>
<proteinExistence type="predicted"/>
<evidence type="ECO:0000313" key="2">
    <source>
        <dbReference type="Ensembl" id="ENSMMUP00000078400.1"/>
    </source>
</evidence>